<dbReference type="GO" id="GO:0072380">
    <property type="term" value="C:TRC complex"/>
    <property type="evidence" value="ECO:0007669"/>
    <property type="project" value="TreeGrafter"/>
</dbReference>
<dbReference type="PANTHER" id="PTHR45831">
    <property type="entry name" value="LD24721P"/>
    <property type="match status" value="1"/>
</dbReference>
<organism evidence="5 6">
    <name type="scientific">Thamnocephalis sphaerospora</name>
    <dbReference type="NCBI Taxonomy" id="78915"/>
    <lineage>
        <taxon>Eukaryota</taxon>
        <taxon>Fungi</taxon>
        <taxon>Fungi incertae sedis</taxon>
        <taxon>Zoopagomycota</taxon>
        <taxon>Zoopagomycotina</taxon>
        <taxon>Zoopagomycetes</taxon>
        <taxon>Zoopagales</taxon>
        <taxon>Sigmoideomycetaceae</taxon>
        <taxon>Thamnocephalis</taxon>
    </lineage>
</organism>
<dbReference type="Gene3D" id="1.20.5.420">
    <property type="entry name" value="Immunoglobulin FC, subunit C"/>
    <property type="match status" value="1"/>
</dbReference>
<dbReference type="EMBL" id="KZ992436">
    <property type="protein sequence ID" value="RKP10801.1"/>
    <property type="molecule type" value="Genomic_DNA"/>
</dbReference>
<feature type="repeat" description="TPR" evidence="3">
    <location>
        <begin position="145"/>
        <end position="178"/>
    </location>
</feature>
<dbReference type="GO" id="GO:0060090">
    <property type="term" value="F:molecular adaptor activity"/>
    <property type="evidence" value="ECO:0007669"/>
    <property type="project" value="TreeGrafter"/>
</dbReference>
<reference evidence="6" key="1">
    <citation type="journal article" date="2018" name="Nat. Microbiol.">
        <title>Leveraging single-cell genomics to expand the fungal tree of life.</title>
        <authorList>
            <person name="Ahrendt S.R."/>
            <person name="Quandt C.A."/>
            <person name="Ciobanu D."/>
            <person name="Clum A."/>
            <person name="Salamov A."/>
            <person name="Andreopoulos B."/>
            <person name="Cheng J.F."/>
            <person name="Woyke T."/>
            <person name="Pelin A."/>
            <person name="Henrissat B."/>
            <person name="Reynolds N.K."/>
            <person name="Benny G.L."/>
            <person name="Smith M.E."/>
            <person name="James T.Y."/>
            <person name="Grigoriev I.V."/>
        </authorList>
    </citation>
    <scope>NUCLEOTIDE SEQUENCE [LARGE SCALE GENOMIC DNA]</scope>
    <source>
        <strain evidence="6">RSA 1356</strain>
    </source>
</reference>
<evidence type="ECO:0000313" key="5">
    <source>
        <dbReference type="EMBL" id="RKP10801.1"/>
    </source>
</evidence>
<feature type="region of interest" description="Disordered" evidence="4">
    <location>
        <begin position="191"/>
        <end position="213"/>
    </location>
</feature>
<dbReference type="OrthoDB" id="2335338at2759"/>
<dbReference type="SMART" id="SM00028">
    <property type="entry name" value="TPR"/>
    <property type="match status" value="2"/>
</dbReference>
<dbReference type="InterPro" id="IPR013105">
    <property type="entry name" value="TPR_2"/>
</dbReference>
<dbReference type="SUPFAM" id="SSF48452">
    <property type="entry name" value="TPR-like"/>
    <property type="match status" value="1"/>
</dbReference>
<dbReference type="GO" id="GO:0016020">
    <property type="term" value="C:membrane"/>
    <property type="evidence" value="ECO:0007669"/>
    <property type="project" value="TreeGrafter"/>
</dbReference>
<dbReference type="InterPro" id="IPR047150">
    <property type="entry name" value="SGT"/>
</dbReference>
<keyword evidence="1" id="KW-0677">Repeat</keyword>
<evidence type="ECO:0000256" key="3">
    <source>
        <dbReference type="PROSITE-ProRule" id="PRU00339"/>
    </source>
</evidence>
<dbReference type="Gene3D" id="1.25.40.10">
    <property type="entry name" value="Tetratricopeptide repeat domain"/>
    <property type="match status" value="1"/>
</dbReference>
<dbReference type="InterPro" id="IPR011990">
    <property type="entry name" value="TPR-like_helical_dom_sf"/>
</dbReference>
<name>A0A4P9XYM4_9FUNG</name>
<dbReference type="Pfam" id="PF07719">
    <property type="entry name" value="TPR_2"/>
    <property type="match status" value="1"/>
</dbReference>
<proteinExistence type="predicted"/>
<evidence type="ECO:0000313" key="6">
    <source>
        <dbReference type="Proteomes" id="UP000271241"/>
    </source>
</evidence>
<dbReference type="InterPro" id="IPR019734">
    <property type="entry name" value="TPR_rpt"/>
</dbReference>
<dbReference type="GO" id="GO:0006620">
    <property type="term" value="P:post-translational protein targeting to endoplasmic reticulum membrane"/>
    <property type="evidence" value="ECO:0007669"/>
    <property type="project" value="TreeGrafter"/>
</dbReference>
<feature type="compositionally biased region" description="Polar residues" evidence="4">
    <location>
        <begin position="195"/>
        <end position="207"/>
    </location>
</feature>
<keyword evidence="2 3" id="KW-0802">TPR repeat</keyword>
<dbReference type="Proteomes" id="UP000271241">
    <property type="component" value="Unassembled WGS sequence"/>
</dbReference>
<evidence type="ECO:0000256" key="1">
    <source>
        <dbReference type="ARBA" id="ARBA00022737"/>
    </source>
</evidence>
<evidence type="ECO:0000256" key="4">
    <source>
        <dbReference type="SAM" id="MobiDB-lite"/>
    </source>
</evidence>
<dbReference type="AlphaFoldDB" id="A0A4P9XYM4"/>
<dbReference type="PROSITE" id="PS50005">
    <property type="entry name" value="TPR"/>
    <property type="match status" value="1"/>
</dbReference>
<accession>A0A4P9XYM4</accession>
<evidence type="ECO:0000256" key="2">
    <source>
        <dbReference type="ARBA" id="ARBA00022803"/>
    </source>
</evidence>
<keyword evidence="6" id="KW-1185">Reference proteome</keyword>
<dbReference type="STRING" id="78915.A0A4P9XYM4"/>
<gene>
    <name evidence="5" type="ORF">THASP1DRAFT_21517</name>
</gene>
<sequence>MADKKRLLAYAILEFLDECTKDGTLKDTDKESIEDHQRDFSIKPASLTNIFDVFIPAATASPSKKEISKEDIEKAEDLKTQGNQKMTARDYINAIRLRPTVPRCLDIANGGYMRISTIARYSAAAYSQAGEHQKAVDDAKTAAKVDPNYSKAYSRLGLGQYQEAADAYKRGLELDPTNSNMQVSLETAKKKLAATSPSADAGSSSVETTDRGMPDFGAGGMPNFGAGGMPDIGSLLSNPAMRDMAMRMMQNPQMMQMAQQMMGGAGGSGGSGGMPDMSALMNNPELMNM</sequence>
<dbReference type="PANTHER" id="PTHR45831:SF2">
    <property type="entry name" value="LD24721P"/>
    <property type="match status" value="1"/>
</dbReference>
<protein>
    <submittedName>
        <fullName evidence="5">Uncharacterized protein</fullName>
    </submittedName>
</protein>